<dbReference type="EMBL" id="JAKLMC020000003">
    <property type="protein sequence ID" value="KAK5957397.1"/>
    <property type="molecule type" value="Genomic_DNA"/>
</dbReference>
<feature type="domain" description="Vta1/callose synthase N-terminal" evidence="10">
    <location>
        <begin position="14"/>
        <end position="156"/>
    </location>
</feature>
<evidence type="ECO:0000256" key="4">
    <source>
        <dbReference type="ARBA" id="ARBA00022448"/>
    </source>
</evidence>
<keyword evidence="7" id="KW-0653">Protein transport</keyword>
<evidence type="ECO:0000256" key="3">
    <source>
        <dbReference type="ARBA" id="ARBA00007895"/>
    </source>
</evidence>
<feature type="compositionally biased region" description="Low complexity" evidence="9">
    <location>
        <begin position="412"/>
        <end position="422"/>
    </location>
</feature>
<feature type="compositionally biased region" description="Pro residues" evidence="9">
    <location>
        <begin position="388"/>
        <end position="403"/>
    </location>
</feature>
<dbReference type="PANTHER" id="PTHR46009">
    <property type="entry name" value="VACUOLAR PROTEIN SORTING-ASSOCIATED PROTEIN VTA1 HOMOLOG"/>
    <property type="match status" value="1"/>
</dbReference>
<reference evidence="12 13" key="1">
    <citation type="submission" date="2022-12" db="EMBL/GenBank/DDBJ databases">
        <title>Genomic features and morphological characterization of a novel Knufia sp. strain isolated from spacecraft assembly facility.</title>
        <authorList>
            <person name="Teixeira M."/>
            <person name="Chander A.M."/>
            <person name="Stajich J.E."/>
            <person name="Venkateswaran K."/>
        </authorList>
    </citation>
    <scope>NUCLEOTIDE SEQUENCE [LARGE SCALE GENOMIC DNA]</scope>
    <source>
        <strain evidence="12 13">FJI-L2-BK-P2</strain>
    </source>
</reference>
<feature type="region of interest" description="Disordered" evidence="9">
    <location>
        <begin position="159"/>
        <end position="423"/>
    </location>
</feature>
<keyword evidence="8" id="KW-0472">Membrane</keyword>
<keyword evidence="6" id="KW-0967">Endosome</keyword>
<name>A0AAN8IRS0_9EURO</name>
<dbReference type="InterPro" id="IPR039431">
    <property type="entry name" value="Vta1/CALS_N"/>
</dbReference>
<evidence type="ECO:0000259" key="11">
    <source>
        <dbReference type="Pfam" id="PF18097"/>
    </source>
</evidence>
<evidence type="ECO:0000313" key="13">
    <source>
        <dbReference type="Proteomes" id="UP001316803"/>
    </source>
</evidence>
<dbReference type="GO" id="GO:0005771">
    <property type="term" value="C:multivesicular body"/>
    <property type="evidence" value="ECO:0007669"/>
    <property type="project" value="TreeGrafter"/>
</dbReference>
<dbReference type="Gene3D" id="1.25.40.270">
    <property type="entry name" value="Vacuolar protein sorting-associated protein vta1"/>
    <property type="match status" value="1"/>
</dbReference>
<evidence type="ECO:0000256" key="2">
    <source>
        <dbReference type="ARBA" id="ARBA00004496"/>
    </source>
</evidence>
<dbReference type="InterPro" id="IPR044538">
    <property type="entry name" value="Vta1-like"/>
</dbReference>
<evidence type="ECO:0000256" key="6">
    <source>
        <dbReference type="ARBA" id="ARBA00022753"/>
    </source>
</evidence>
<feature type="compositionally biased region" description="Polar residues" evidence="9">
    <location>
        <begin position="256"/>
        <end position="277"/>
    </location>
</feature>
<dbReference type="GO" id="GO:0015031">
    <property type="term" value="P:protein transport"/>
    <property type="evidence" value="ECO:0007669"/>
    <property type="project" value="UniProtKB-KW"/>
</dbReference>
<dbReference type="GO" id="GO:0010008">
    <property type="term" value="C:endosome membrane"/>
    <property type="evidence" value="ECO:0007669"/>
    <property type="project" value="UniProtKB-SubCell"/>
</dbReference>
<keyword evidence="4" id="KW-0813">Transport</keyword>
<organism evidence="12 13">
    <name type="scientific">Knufia fluminis</name>
    <dbReference type="NCBI Taxonomy" id="191047"/>
    <lineage>
        <taxon>Eukaryota</taxon>
        <taxon>Fungi</taxon>
        <taxon>Dikarya</taxon>
        <taxon>Ascomycota</taxon>
        <taxon>Pezizomycotina</taxon>
        <taxon>Eurotiomycetes</taxon>
        <taxon>Chaetothyriomycetidae</taxon>
        <taxon>Chaetothyriales</taxon>
        <taxon>Trichomeriaceae</taxon>
        <taxon>Knufia</taxon>
    </lineage>
</organism>
<dbReference type="InterPro" id="IPR041212">
    <property type="entry name" value="Vta1_C"/>
</dbReference>
<comment type="subcellular location">
    <subcellularLocation>
        <location evidence="2">Cytoplasm</location>
    </subcellularLocation>
    <subcellularLocation>
        <location evidence="1">Endosome membrane</location>
        <topology evidence="1">Peripheral membrane protein</topology>
    </subcellularLocation>
</comment>
<feature type="domain" description="Vta1 C-terminal" evidence="11">
    <location>
        <begin position="442"/>
        <end position="478"/>
    </location>
</feature>
<dbReference type="AlphaFoldDB" id="A0AAN8IRS0"/>
<keyword evidence="13" id="KW-1185">Reference proteome</keyword>
<dbReference type="InterPro" id="IPR023175">
    <property type="entry name" value="Vta1/CALS_N_sf"/>
</dbReference>
<dbReference type="Pfam" id="PF18097">
    <property type="entry name" value="Vta1_C"/>
    <property type="match status" value="1"/>
</dbReference>
<evidence type="ECO:0000256" key="1">
    <source>
        <dbReference type="ARBA" id="ARBA00004481"/>
    </source>
</evidence>
<evidence type="ECO:0000256" key="8">
    <source>
        <dbReference type="ARBA" id="ARBA00023136"/>
    </source>
</evidence>
<dbReference type="Proteomes" id="UP001316803">
    <property type="component" value="Unassembled WGS sequence"/>
</dbReference>
<evidence type="ECO:0000313" key="12">
    <source>
        <dbReference type="EMBL" id="KAK5957397.1"/>
    </source>
</evidence>
<evidence type="ECO:0000259" key="10">
    <source>
        <dbReference type="Pfam" id="PF04652"/>
    </source>
</evidence>
<gene>
    <name evidence="12" type="ORF">OHC33_001771</name>
</gene>
<proteinExistence type="inferred from homology"/>
<comment type="caution">
    <text evidence="12">The sequence shown here is derived from an EMBL/GenBank/DDBJ whole genome shotgun (WGS) entry which is preliminary data.</text>
</comment>
<dbReference type="Pfam" id="PF04652">
    <property type="entry name" value="Vta1"/>
    <property type="match status" value="1"/>
</dbReference>
<comment type="similarity">
    <text evidence="3">Belongs to the VTA1 family.</text>
</comment>
<protein>
    <recommendedName>
        <fullName evidence="14">DUF605-domain-containing protein</fullName>
    </recommendedName>
</protein>
<keyword evidence="5" id="KW-0963">Cytoplasm</keyword>
<dbReference type="PANTHER" id="PTHR46009:SF1">
    <property type="entry name" value="VACUOLAR PROTEIN SORTING-ASSOCIATED PROTEIN VTA1 HOMOLOG"/>
    <property type="match status" value="1"/>
</dbReference>
<accession>A0AAN8IRS0</accession>
<dbReference type="Gene3D" id="1.20.5.420">
    <property type="entry name" value="Immunoglobulin FC, subunit C"/>
    <property type="match status" value="1"/>
</dbReference>
<evidence type="ECO:0000256" key="7">
    <source>
        <dbReference type="ARBA" id="ARBA00022927"/>
    </source>
</evidence>
<sequence length="481" mass="51218">MSTQLPASLKPADVARFALRAGQLEQAKPVIAYWANYWVAQQILQKGLHSADEEALVYTTNLMDKLEKFKTDHANDESVTDDVAGKAYVEQFGLDTFTRADNAVRADKASKQTAETFQASATFLELLQIWGPLEPDVQQKIKFAKFHALRIVKALKAGEDPNLSNPKQESAAEEEAPPLDPNDPEVQALNGVSRDRQPSVADVPDEADRQQAGLAPQSSLNESIHPSRAPSAPPPNESNSQAASAGVSPLPKDASSFYNHNQNQVSPISPDRQSSVGGNYFPRMPSPTSAQTQPNLPPTLPSAPNDLVDSDQALELPSAPPDDAGGVSLPTAPSDSGLPSAPTTFAQAQPIAPKTPLDSFQAPPTPGQPPIASIPTNLPQAPSQPMNIPQPPPPMNPYAPPASTPSNAIRQPSFAPAPAAPSQLSYIPAPQAAANTNVEVDEESMMKAQKHARWAISALNFEDVPTAIKEFQLALQTLGAR</sequence>
<evidence type="ECO:0008006" key="14">
    <source>
        <dbReference type="Google" id="ProtNLM"/>
    </source>
</evidence>
<evidence type="ECO:0000256" key="5">
    <source>
        <dbReference type="ARBA" id="ARBA00022490"/>
    </source>
</evidence>
<dbReference type="GO" id="GO:0032511">
    <property type="term" value="P:late endosome to vacuole transport via multivesicular body sorting pathway"/>
    <property type="evidence" value="ECO:0007669"/>
    <property type="project" value="InterPro"/>
</dbReference>
<evidence type="ECO:0000256" key="9">
    <source>
        <dbReference type="SAM" id="MobiDB-lite"/>
    </source>
</evidence>